<accession>A0ABU0JI58</accession>
<keyword evidence="2" id="KW-0813">Transport</keyword>
<dbReference type="InterPro" id="IPR027417">
    <property type="entry name" value="P-loop_NTPase"/>
</dbReference>
<dbReference type="Gene3D" id="3.40.50.300">
    <property type="entry name" value="P-loop containing nucleotide triphosphate hydrolases"/>
    <property type="match status" value="2"/>
</dbReference>
<comment type="similarity">
    <text evidence="1">Belongs to the ABC transporter superfamily.</text>
</comment>
<dbReference type="Proteomes" id="UP001242480">
    <property type="component" value="Unassembled WGS sequence"/>
</dbReference>
<evidence type="ECO:0000256" key="6">
    <source>
        <dbReference type="ARBA" id="ARBA00022840"/>
    </source>
</evidence>
<evidence type="ECO:0000313" key="9">
    <source>
        <dbReference type="Proteomes" id="UP001242480"/>
    </source>
</evidence>
<protein>
    <submittedName>
        <fullName evidence="8">ABC-type sugar transport system ATPase subunit</fullName>
    </submittedName>
</protein>
<dbReference type="SUPFAM" id="SSF52540">
    <property type="entry name" value="P-loop containing nucleoside triphosphate hydrolases"/>
    <property type="match status" value="2"/>
</dbReference>
<dbReference type="PANTHER" id="PTHR43790">
    <property type="entry name" value="CARBOHYDRATE TRANSPORT ATP-BINDING PROTEIN MG119-RELATED"/>
    <property type="match status" value="1"/>
</dbReference>
<evidence type="ECO:0000256" key="2">
    <source>
        <dbReference type="ARBA" id="ARBA00022448"/>
    </source>
</evidence>
<dbReference type="PROSITE" id="PS50893">
    <property type="entry name" value="ABC_TRANSPORTER_2"/>
    <property type="match status" value="2"/>
</dbReference>
<dbReference type="RefSeq" id="WP_307282827.1">
    <property type="nucleotide sequence ID" value="NZ_JAUSVX010000019.1"/>
</dbReference>
<evidence type="ECO:0000259" key="7">
    <source>
        <dbReference type="PROSITE" id="PS50893"/>
    </source>
</evidence>
<keyword evidence="4" id="KW-0677">Repeat</keyword>
<evidence type="ECO:0000256" key="1">
    <source>
        <dbReference type="ARBA" id="ARBA00005417"/>
    </source>
</evidence>
<keyword evidence="3 8" id="KW-0762">Sugar transport</keyword>
<evidence type="ECO:0000313" key="8">
    <source>
        <dbReference type="EMBL" id="MDQ0473978.1"/>
    </source>
</evidence>
<dbReference type="PROSITE" id="PS00211">
    <property type="entry name" value="ABC_TRANSPORTER_1"/>
    <property type="match status" value="1"/>
</dbReference>
<proteinExistence type="inferred from homology"/>
<evidence type="ECO:0000256" key="4">
    <source>
        <dbReference type="ARBA" id="ARBA00022737"/>
    </source>
</evidence>
<gene>
    <name evidence="8" type="ORF">QO011_007017</name>
</gene>
<keyword evidence="9" id="KW-1185">Reference proteome</keyword>
<comment type="caution">
    <text evidence="8">The sequence shown here is derived from an EMBL/GenBank/DDBJ whole genome shotgun (WGS) entry which is preliminary data.</text>
</comment>
<dbReference type="EMBL" id="JAUSVX010000019">
    <property type="protein sequence ID" value="MDQ0473978.1"/>
    <property type="molecule type" value="Genomic_DNA"/>
</dbReference>
<dbReference type="InterPro" id="IPR050107">
    <property type="entry name" value="ABC_carbohydrate_import_ATPase"/>
</dbReference>
<keyword evidence="6" id="KW-0067">ATP-binding</keyword>
<dbReference type="PANTHER" id="PTHR43790:SF9">
    <property type="entry name" value="GALACTOFURANOSE TRANSPORTER ATP-BINDING PROTEIN YTFR"/>
    <property type="match status" value="1"/>
</dbReference>
<dbReference type="CDD" id="cd03215">
    <property type="entry name" value="ABC_Carb_Monos_II"/>
    <property type="match status" value="1"/>
</dbReference>
<dbReference type="InterPro" id="IPR003593">
    <property type="entry name" value="AAA+_ATPase"/>
</dbReference>
<sequence length="523" mass="55422">MIEAFAAAPVIETRALVKSFAGVQALRGVDFAVRPGEIHALLGQNGAGKSTLVKILNGVHAAGSYAGEIRVDGEPASFPSTSDARARGVGYVPQEIEVLEQLGVAENVFAGQMGLGRGPMVNRRLIEARTRALFDEMGLAIDPAAPVASLTAAQRHLVMIARALSFRPRVLMLDEPTASLSGVEVERLFVVLRCLKAQGATMVFITHRLPEVMALCDRATVLRDGRVAAVLERGDFDAERFIYAMSGQRLQRLYPQRGPAPADGPPLLSVRDLTVAGRFGVNRGVSGVSFDVRPGEIVGLAGLLGSGRTEILHALYGRIPSSGTVTLDGRRLAIAGARDARRAGIALLTEDRKHDGLLFNLPVGANITIGNLGPLAVHGMVRADREGRAVLGAMRALNVKARSPQSAVAHLSGGNQQKLLFARVLMSGPRVLLLDEPTKGVDAATRHEIYRLIIDLAAKGVGLVLVASELEEVIGLSDRCLVVADGRIVDEFRRGEGGEERVLRSVAVAQAGGAPAAQLEELP</sequence>
<reference evidence="8 9" key="1">
    <citation type="submission" date="2023-07" db="EMBL/GenBank/DDBJ databases">
        <title>Genomic Encyclopedia of Type Strains, Phase IV (KMG-IV): sequencing the most valuable type-strain genomes for metagenomic binning, comparative biology and taxonomic classification.</title>
        <authorList>
            <person name="Goeker M."/>
        </authorList>
    </citation>
    <scope>NUCLEOTIDE SEQUENCE [LARGE SCALE GENOMIC DNA]</scope>
    <source>
        <strain evidence="8 9">DSM 19619</strain>
    </source>
</reference>
<dbReference type="InterPro" id="IPR017871">
    <property type="entry name" value="ABC_transporter-like_CS"/>
</dbReference>
<feature type="domain" description="ABC transporter" evidence="7">
    <location>
        <begin position="11"/>
        <end position="249"/>
    </location>
</feature>
<name>A0ABU0JI58_9HYPH</name>
<dbReference type="CDD" id="cd03216">
    <property type="entry name" value="ABC_Carb_Monos_I"/>
    <property type="match status" value="1"/>
</dbReference>
<organism evidence="8 9">
    <name type="scientific">Labrys wisconsinensis</name>
    <dbReference type="NCBI Taxonomy" id="425677"/>
    <lineage>
        <taxon>Bacteria</taxon>
        <taxon>Pseudomonadati</taxon>
        <taxon>Pseudomonadota</taxon>
        <taxon>Alphaproteobacteria</taxon>
        <taxon>Hyphomicrobiales</taxon>
        <taxon>Xanthobacteraceae</taxon>
        <taxon>Labrys</taxon>
    </lineage>
</organism>
<dbReference type="SMART" id="SM00382">
    <property type="entry name" value="AAA"/>
    <property type="match status" value="2"/>
</dbReference>
<feature type="domain" description="ABC transporter" evidence="7">
    <location>
        <begin position="268"/>
        <end position="510"/>
    </location>
</feature>
<dbReference type="InterPro" id="IPR003439">
    <property type="entry name" value="ABC_transporter-like_ATP-bd"/>
</dbReference>
<dbReference type="Pfam" id="PF00005">
    <property type="entry name" value="ABC_tran"/>
    <property type="match status" value="2"/>
</dbReference>
<keyword evidence="5" id="KW-0547">Nucleotide-binding</keyword>
<evidence type="ECO:0000256" key="5">
    <source>
        <dbReference type="ARBA" id="ARBA00022741"/>
    </source>
</evidence>
<evidence type="ECO:0000256" key="3">
    <source>
        <dbReference type="ARBA" id="ARBA00022597"/>
    </source>
</evidence>